<organism evidence="4 5">
    <name type="scientific">Nocardia pseudobrasiliensis</name>
    <dbReference type="NCBI Taxonomy" id="45979"/>
    <lineage>
        <taxon>Bacteria</taxon>
        <taxon>Bacillati</taxon>
        <taxon>Actinomycetota</taxon>
        <taxon>Actinomycetes</taxon>
        <taxon>Mycobacteriales</taxon>
        <taxon>Nocardiaceae</taxon>
        <taxon>Nocardia</taxon>
    </lineage>
</organism>
<comment type="caution">
    <text evidence="4">The sequence shown here is derived from an EMBL/GenBank/DDBJ whole genome shotgun (WGS) entry which is preliminary data.</text>
</comment>
<keyword evidence="2" id="KW-0812">Transmembrane</keyword>
<dbReference type="STRING" id="1210086.GCA_001613105_06452"/>
<reference evidence="4 5" key="1">
    <citation type="submission" date="2018-07" db="EMBL/GenBank/DDBJ databases">
        <title>Genomic Encyclopedia of Type Strains, Phase IV (KMG-IV): sequencing the most valuable type-strain genomes for metagenomic binning, comparative biology and taxonomic classification.</title>
        <authorList>
            <person name="Goeker M."/>
        </authorList>
    </citation>
    <scope>NUCLEOTIDE SEQUENCE [LARGE SCALE GENOMIC DNA]</scope>
    <source>
        <strain evidence="4 5">DSM 44290</strain>
    </source>
</reference>
<dbReference type="AlphaFoldDB" id="A0A370HS19"/>
<evidence type="ECO:0000313" key="5">
    <source>
        <dbReference type="Proteomes" id="UP000254869"/>
    </source>
</evidence>
<feature type="transmembrane region" description="Helical" evidence="2">
    <location>
        <begin position="33"/>
        <end position="54"/>
    </location>
</feature>
<evidence type="ECO:0000256" key="2">
    <source>
        <dbReference type="SAM" id="Phobius"/>
    </source>
</evidence>
<keyword evidence="2" id="KW-1133">Transmembrane helix</keyword>
<dbReference type="InterPro" id="IPR015402">
    <property type="entry name" value="DUF1980"/>
</dbReference>
<feature type="compositionally biased region" description="Pro residues" evidence="1">
    <location>
        <begin position="118"/>
        <end position="128"/>
    </location>
</feature>
<feature type="domain" description="DUF1980" evidence="3">
    <location>
        <begin position="143"/>
        <end position="246"/>
    </location>
</feature>
<accession>A0A370HS19</accession>
<proteinExistence type="predicted"/>
<dbReference type="NCBIfam" id="TIGR03943">
    <property type="entry name" value="TIGR03943 family putative permease subunit"/>
    <property type="match status" value="1"/>
</dbReference>
<protein>
    <submittedName>
        <fullName evidence="4">Putative repeat protein (TIGR03943 family)</fullName>
    </submittedName>
</protein>
<dbReference type="PANTHER" id="PTHR40047:SF1">
    <property type="entry name" value="UPF0703 PROTEIN YCGQ"/>
    <property type="match status" value="1"/>
</dbReference>
<feature type="region of interest" description="Disordered" evidence="1">
    <location>
        <begin position="105"/>
        <end position="128"/>
    </location>
</feature>
<evidence type="ECO:0000259" key="3">
    <source>
        <dbReference type="Pfam" id="PF21537"/>
    </source>
</evidence>
<dbReference type="Pfam" id="PF21537">
    <property type="entry name" value="DUF1980_C"/>
    <property type="match status" value="1"/>
</dbReference>
<dbReference type="InterPro" id="IPR052955">
    <property type="entry name" value="UPF0703_membrane_permease"/>
</dbReference>
<evidence type="ECO:0000313" key="4">
    <source>
        <dbReference type="EMBL" id="RDI61333.1"/>
    </source>
</evidence>
<dbReference type="InterPro" id="IPR048447">
    <property type="entry name" value="DUF1980_C"/>
</dbReference>
<dbReference type="Proteomes" id="UP000254869">
    <property type="component" value="Unassembled WGS sequence"/>
</dbReference>
<keyword evidence="2" id="KW-0472">Membrane</keyword>
<feature type="transmembrane region" description="Helical" evidence="2">
    <location>
        <begin position="75"/>
        <end position="97"/>
    </location>
</feature>
<keyword evidence="5" id="KW-1185">Reference proteome</keyword>
<gene>
    <name evidence="4" type="ORF">DFR76_11458</name>
</gene>
<dbReference type="EMBL" id="QQBC01000014">
    <property type="protein sequence ID" value="RDI61333.1"/>
    <property type="molecule type" value="Genomic_DNA"/>
</dbReference>
<name>A0A370HS19_9NOCA</name>
<evidence type="ECO:0000256" key="1">
    <source>
        <dbReference type="SAM" id="MobiDB-lite"/>
    </source>
</evidence>
<sequence>MNRESQNVLLVLIGGAVLRTALDGHYLRYVKPGMLPFLLISGVGFVLLGAIAIVRDIRRGHPADAHEHGTGRAQWSLLAPIAALLLVAPPALGAAALPTSPAAQVAPAASTADDPDPQRPFPPLPDDPAPTLSIYDLVNRALLDSTHSLDGREVTISGFLVGMGADGQPRQAGSTIELARVLITCCVADAQYIYVHLSGITEPLADDTWLEVRGTVDPGSAQRDHGKIPTLLVSDYHQIPKPDHTYERAH</sequence>
<dbReference type="RefSeq" id="WP_068005770.1">
    <property type="nucleotide sequence ID" value="NZ_QQBC01000014.1"/>
</dbReference>
<dbReference type="PANTHER" id="PTHR40047">
    <property type="entry name" value="UPF0703 PROTEIN YCGQ"/>
    <property type="match status" value="1"/>
</dbReference>